<dbReference type="PANTHER" id="PTHR43420:SF44">
    <property type="entry name" value="ACETYLTRANSFERASE YPEA"/>
    <property type="match status" value="1"/>
</dbReference>
<name>A0ABV2JGK5_9STRE</name>
<dbReference type="InterPro" id="IPR016181">
    <property type="entry name" value="Acyl_CoA_acyltransferase"/>
</dbReference>
<dbReference type="GO" id="GO:0008999">
    <property type="term" value="F:protein-N-terminal-alanine acetyltransferase activity"/>
    <property type="evidence" value="ECO:0007669"/>
    <property type="project" value="UniProtKB-EC"/>
</dbReference>
<comment type="catalytic activity">
    <reaction evidence="5">
        <text>N-terminal L-alanyl-[ribosomal protein bS18] + acetyl-CoA = N-terminal N(alpha)-acetyl-L-alanyl-[ribosomal protein bS18] + CoA + H(+)</text>
        <dbReference type="Rhea" id="RHEA:43756"/>
        <dbReference type="Rhea" id="RHEA-COMP:10676"/>
        <dbReference type="Rhea" id="RHEA-COMP:10677"/>
        <dbReference type="ChEBI" id="CHEBI:15378"/>
        <dbReference type="ChEBI" id="CHEBI:57287"/>
        <dbReference type="ChEBI" id="CHEBI:57288"/>
        <dbReference type="ChEBI" id="CHEBI:64718"/>
        <dbReference type="ChEBI" id="CHEBI:83683"/>
        <dbReference type="EC" id="2.3.1.266"/>
    </reaction>
</comment>
<comment type="caution">
    <text evidence="7">The sequence shown here is derived from an EMBL/GenBank/DDBJ whole genome shotgun (WGS) entry which is preliminary data.</text>
</comment>
<dbReference type="InterPro" id="IPR000182">
    <property type="entry name" value="GNAT_dom"/>
</dbReference>
<reference evidence="7 8" key="1">
    <citation type="submission" date="2024-06" db="EMBL/GenBank/DDBJ databases">
        <title>Genomic Encyclopedia of Type Strains, Phase IV (KMG-IV): sequencing the most valuable type-strain genomes for metagenomic binning, comparative biology and taxonomic classification.</title>
        <authorList>
            <person name="Goeker M."/>
        </authorList>
    </citation>
    <scope>NUCLEOTIDE SEQUENCE [LARGE SCALE GENOMIC DNA]</scope>
    <source>
        <strain evidence="7 8">DSM 28302</strain>
    </source>
</reference>
<comment type="function">
    <text evidence="5">Acetylates the N-terminal alanine of ribosomal protein bS18.</text>
</comment>
<dbReference type="CDD" id="cd04301">
    <property type="entry name" value="NAT_SF"/>
    <property type="match status" value="1"/>
</dbReference>
<comment type="similarity">
    <text evidence="1 5">Belongs to the acetyltransferase family. RimI subfamily.</text>
</comment>
<dbReference type="RefSeq" id="WP_354369628.1">
    <property type="nucleotide sequence ID" value="NZ_JBEPLN010000030.1"/>
</dbReference>
<dbReference type="EC" id="2.3.1.266" evidence="5"/>
<feature type="domain" description="N-acetyltransferase" evidence="6">
    <location>
        <begin position="1"/>
        <end position="140"/>
    </location>
</feature>
<organism evidence="7 8">
    <name type="scientific">Streptococcus porcorum</name>
    <dbReference type="NCBI Taxonomy" id="701526"/>
    <lineage>
        <taxon>Bacteria</taxon>
        <taxon>Bacillati</taxon>
        <taxon>Bacillota</taxon>
        <taxon>Bacilli</taxon>
        <taxon>Lactobacillales</taxon>
        <taxon>Streptococcaceae</taxon>
        <taxon>Streptococcus</taxon>
    </lineage>
</organism>
<evidence type="ECO:0000313" key="7">
    <source>
        <dbReference type="EMBL" id="MET3634899.1"/>
    </source>
</evidence>
<evidence type="ECO:0000256" key="3">
    <source>
        <dbReference type="ARBA" id="ARBA00022679"/>
    </source>
</evidence>
<dbReference type="PANTHER" id="PTHR43420">
    <property type="entry name" value="ACETYLTRANSFERASE"/>
    <property type="match status" value="1"/>
</dbReference>
<proteinExistence type="inferred from homology"/>
<keyword evidence="4 7" id="KW-0012">Acyltransferase</keyword>
<evidence type="ECO:0000313" key="8">
    <source>
        <dbReference type="Proteomes" id="UP001549037"/>
    </source>
</evidence>
<keyword evidence="3 7" id="KW-0808">Transferase</keyword>
<evidence type="ECO:0000259" key="6">
    <source>
        <dbReference type="PROSITE" id="PS51186"/>
    </source>
</evidence>
<dbReference type="Gene3D" id="3.40.630.30">
    <property type="match status" value="1"/>
</dbReference>
<dbReference type="Proteomes" id="UP001549037">
    <property type="component" value="Unassembled WGS sequence"/>
</dbReference>
<dbReference type="SUPFAM" id="SSF55729">
    <property type="entry name" value="Acyl-CoA N-acyltransferases (Nat)"/>
    <property type="match status" value="1"/>
</dbReference>
<accession>A0ABV2JGK5</accession>
<dbReference type="InterPro" id="IPR050680">
    <property type="entry name" value="YpeA/RimI_acetyltransf"/>
</dbReference>
<sequence length="140" mass="16129">MLEDKREDLAQSVFAILEDVYIQSPWTYQQVLTDLSQPQAEYFYVYEDGEMVGFLSLQHLVGECELTNIAVKKSHQSKGFGERLMTFLVDLGVPVFLEVRESNRSAQTLYAKFGFEVVGKRKNYYQAPSEDAILMKRDRG</sequence>
<evidence type="ECO:0000256" key="1">
    <source>
        <dbReference type="ARBA" id="ARBA00005395"/>
    </source>
</evidence>
<dbReference type="EMBL" id="JBEPLN010000030">
    <property type="protein sequence ID" value="MET3634899.1"/>
    <property type="molecule type" value="Genomic_DNA"/>
</dbReference>
<evidence type="ECO:0000256" key="2">
    <source>
        <dbReference type="ARBA" id="ARBA00022490"/>
    </source>
</evidence>
<keyword evidence="8" id="KW-1185">Reference proteome</keyword>
<evidence type="ECO:0000256" key="4">
    <source>
        <dbReference type="ARBA" id="ARBA00023315"/>
    </source>
</evidence>
<evidence type="ECO:0000256" key="5">
    <source>
        <dbReference type="RuleBase" id="RU363094"/>
    </source>
</evidence>
<dbReference type="Pfam" id="PF00583">
    <property type="entry name" value="Acetyltransf_1"/>
    <property type="match status" value="1"/>
</dbReference>
<comment type="subcellular location">
    <subcellularLocation>
        <location evidence="5">Cytoplasm</location>
    </subcellularLocation>
</comment>
<dbReference type="InterPro" id="IPR006464">
    <property type="entry name" value="AcTrfase_RimI/Ard1"/>
</dbReference>
<keyword evidence="2 5" id="KW-0963">Cytoplasm</keyword>
<dbReference type="NCBIfam" id="TIGR01575">
    <property type="entry name" value="rimI"/>
    <property type="match status" value="1"/>
</dbReference>
<dbReference type="PROSITE" id="PS51186">
    <property type="entry name" value="GNAT"/>
    <property type="match status" value="1"/>
</dbReference>
<protein>
    <recommendedName>
        <fullName evidence="5">[Ribosomal protein bS18]-alanine N-acetyltransferase</fullName>
        <ecNumber evidence="5">2.3.1.266</ecNumber>
    </recommendedName>
</protein>
<gene>
    <name evidence="7" type="ORF">ABID28_001560</name>
</gene>